<dbReference type="Proteomes" id="UP000030351">
    <property type="component" value="Unassembled WGS sequence"/>
</dbReference>
<name>A0A0A4AD64_9GAMM</name>
<dbReference type="AlphaFoldDB" id="A0A0A4AD64"/>
<evidence type="ECO:0000313" key="2">
    <source>
        <dbReference type="Proteomes" id="UP000030351"/>
    </source>
</evidence>
<proteinExistence type="predicted"/>
<reference evidence="1 2" key="1">
    <citation type="submission" date="2014-10" db="EMBL/GenBank/DDBJ databases">
        <title>Genome sequence of Erwinia typographi M043b.</title>
        <authorList>
            <person name="Chan K.-G."/>
            <person name="Tan W.-S."/>
        </authorList>
    </citation>
    <scope>NUCLEOTIDE SEQUENCE [LARGE SCALE GENOMIC DNA]</scope>
    <source>
        <strain evidence="1 2">M043b</strain>
    </source>
</reference>
<evidence type="ECO:0000313" key="1">
    <source>
        <dbReference type="EMBL" id="KGT95788.1"/>
    </source>
</evidence>
<protein>
    <submittedName>
        <fullName evidence="1">Uncharacterized protein</fullName>
    </submittedName>
</protein>
<accession>A0A0A4AD64</accession>
<comment type="caution">
    <text evidence="1">The sequence shown here is derived from an EMBL/GenBank/DDBJ whole genome shotgun (WGS) entry which is preliminary data.</text>
</comment>
<organism evidence="1 2">
    <name type="scientific">Erwinia typographi</name>
    <dbReference type="NCBI Taxonomy" id="371042"/>
    <lineage>
        <taxon>Bacteria</taxon>
        <taxon>Pseudomonadati</taxon>
        <taxon>Pseudomonadota</taxon>
        <taxon>Gammaproteobacteria</taxon>
        <taxon>Enterobacterales</taxon>
        <taxon>Erwiniaceae</taxon>
        <taxon>Erwinia</taxon>
    </lineage>
</organism>
<keyword evidence="2" id="KW-1185">Reference proteome</keyword>
<dbReference type="EMBL" id="JRUQ01000006">
    <property type="protein sequence ID" value="KGT95788.1"/>
    <property type="molecule type" value="Genomic_DNA"/>
</dbReference>
<gene>
    <name evidence="1" type="ORF">NG99_01195</name>
</gene>
<sequence>MASNAKLHTRDQLTQKKEQIMKINFDSTTFQSLLHRANAEGKSIPKLVNELLTAVLTKEETNDKTEINTRS</sequence>